<dbReference type="EMBL" id="PSWU01000007">
    <property type="protein sequence ID" value="PPI15085.1"/>
    <property type="molecule type" value="Genomic_DNA"/>
</dbReference>
<keyword evidence="2" id="KW-0479">Metal-binding</keyword>
<feature type="compositionally biased region" description="Basic residues" evidence="3">
    <location>
        <begin position="81"/>
        <end position="93"/>
    </location>
</feature>
<evidence type="ECO:0000313" key="6">
    <source>
        <dbReference type="Proteomes" id="UP000237966"/>
    </source>
</evidence>
<organism evidence="5 6">
    <name type="scientific">Rathayibacter toxicus</name>
    <dbReference type="NCBI Taxonomy" id="145458"/>
    <lineage>
        <taxon>Bacteria</taxon>
        <taxon>Bacillati</taxon>
        <taxon>Actinomycetota</taxon>
        <taxon>Actinomycetes</taxon>
        <taxon>Micrococcales</taxon>
        <taxon>Microbacteriaceae</taxon>
        <taxon>Rathayibacter</taxon>
    </lineage>
</organism>
<dbReference type="InterPro" id="IPR027806">
    <property type="entry name" value="HARBI1_dom"/>
</dbReference>
<protein>
    <recommendedName>
        <fullName evidence="4">DDE Tnp4 domain-containing protein</fullName>
    </recommendedName>
</protein>
<proteinExistence type="predicted"/>
<name>A0A2S5Y6L8_9MICO</name>
<evidence type="ECO:0000256" key="1">
    <source>
        <dbReference type="ARBA" id="ARBA00001968"/>
    </source>
</evidence>
<dbReference type="Pfam" id="PF13359">
    <property type="entry name" value="DDE_Tnp_4"/>
    <property type="match status" value="1"/>
</dbReference>
<sequence>MRSAVNGTTTVVDGTLLPCWSWKDKHGLYSGKHDTTGHNVQVVSDLSGRRVALSDLFPGIMHDKKAWKESPRRESPETQHLHHHPPPHHRTRHRDYHNLANIPHRPTRFHHHQKNHILHTKLLPFCISLNAHL</sequence>
<comment type="cofactor">
    <cofactor evidence="1">
        <name>a divalent metal cation</name>
        <dbReference type="ChEBI" id="CHEBI:60240"/>
    </cofactor>
</comment>
<feature type="region of interest" description="Disordered" evidence="3">
    <location>
        <begin position="64"/>
        <end position="93"/>
    </location>
</feature>
<comment type="caution">
    <text evidence="5">The sequence shown here is derived from an EMBL/GenBank/DDBJ whole genome shotgun (WGS) entry which is preliminary data.</text>
</comment>
<dbReference type="OrthoDB" id="5121089at2"/>
<dbReference type="AlphaFoldDB" id="A0A2S5Y6L8"/>
<accession>A0A2S5Y6L8</accession>
<evidence type="ECO:0000259" key="4">
    <source>
        <dbReference type="Pfam" id="PF13359"/>
    </source>
</evidence>
<evidence type="ECO:0000313" key="5">
    <source>
        <dbReference type="EMBL" id="PPI15085.1"/>
    </source>
</evidence>
<evidence type="ECO:0000256" key="2">
    <source>
        <dbReference type="ARBA" id="ARBA00022723"/>
    </source>
</evidence>
<reference evidence="5 6" key="1">
    <citation type="submission" date="2018-02" db="EMBL/GenBank/DDBJ databases">
        <title>Bacteriophage NCPPB3778 and a type I-E CRISPR drive the evolution of the US Biological Select Agent, Rathayibacter toxicus.</title>
        <authorList>
            <person name="Davis E.W.II."/>
            <person name="Tabima J.F."/>
            <person name="Weisberg A.J."/>
            <person name="Lopes L.D."/>
            <person name="Wiseman M.S."/>
            <person name="Wiseman M.S."/>
            <person name="Pupko T."/>
            <person name="Belcher M.S."/>
            <person name="Sechler A.J."/>
            <person name="Tancos M.A."/>
            <person name="Schroeder B.K."/>
            <person name="Murray T.D."/>
            <person name="Luster D.G."/>
            <person name="Schneider W.L."/>
            <person name="Rogers E."/>
            <person name="Andreote F.D."/>
            <person name="Grunwald N.J."/>
            <person name="Putnam M.L."/>
            <person name="Chang J.H."/>
        </authorList>
    </citation>
    <scope>NUCLEOTIDE SEQUENCE [LARGE SCALE GENOMIC DNA]</scope>
    <source>
        <strain evidence="5 6">FH99</strain>
    </source>
</reference>
<feature type="domain" description="DDE Tnp4" evidence="4">
    <location>
        <begin position="12"/>
        <end position="79"/>
    </location>
</feature>
<evidence type="ECO:0000256" key="3">
    <source>
        <dbReference type="SAM" id="MobiDB-lite"/>
    </source>
</evidence>
<gene>
    <name evidence="5" type="ORF">C5C51_04535</name>
</gene>
<dbReference type="Proteomes" id="UP000237966">
    <property type="component" value="Unassembled WGS sequence"/>
</dbReference>
<feature type="compositionally biased region" description="Basic and acidic residues" evidence="3">
    <location>
        <begin position="64"/>
        <end position="80"/>
    </location>
</feature>
<dbReference type="GO" id="GO:0046872">
    <property type="term" value="F:metal ion binding"/>
    <property type="evidence" value="ECO:0007669"/>
    <property type="project" value="UniProtKB-KW"/>
</dbReference>